<dbReference type="EMBL" id="JADEWL010000009">
    <property type="protein sequence ID" value="MBE9212015.1"/>
    <property type="molecule type" value="Genomic_DNA"/>
</dbReference>
<organism evidence="1 2">
    <name type="scientific">Plectonema cf. radiosum LEGE 06105</name>
    <dbReference type="NCBI Taxonomy" id="945769"/>
    <lineage>
        <taxon>Bacteria</taxon>
        <taxon>Bacillati</taxon>
        <taxon>Cyanobacteriota</taxon>
        <taxon>Cyanophyceae</taxon>
        <taxon>Oscillatoriophycideae</taxon>
        <taxon>Oscillatoriales</taxon>
        <taxon>Microcoleaceae</taxon>
        <taxon>Plectonema</taxon>
    </lineage>
</organism>
<dbReference type="AlphaFoldDB" id="A0A8J7F2S1"/>
<reference evidence="1" key="1">
    <citation type="submission" date="2020-10" db="EMBL/GenBank/DDBJ databases">
        <authorList>
            <person name="Castelo-Branco R."/>
            <person name="Eusebio N."/>
            <person name="Adriana R."/>
            <person name="Vieira A."/>
            <person name="Brugerolle De Fraissinette N."/>
            <person name="Rezende De Castro R."/>
            <person name="Schneider M.P."/>
            <person name="Vasconcelos V."/>
            <person name="Leao P.N."/>
        </authorList>
    </citation>
    <scope>NUCLEOTIDE SEQUENCE</scope>
    <source>
        <strain evidence="1">LEGE 06105</strain>
    </source>
</reference>
<gene>
    <name evidence="1" type="ORF">IQ247_04685</name>
</gene>
<evidence type="ECO:0000313" key="1">
    <source>
        <dbReference type="EMBL" id="MBE9212015.1"/>
    </source>
</evidence>
<dbReference type="Proteomes" id="UP000620559">
    <property type="component" value="Unassembled WGS sequence"/>
</dbReference>
<proteinExistence type="predicted"/>
<dbReference type="RefSeq" id="WP_193917534.1">
    <property type="nucleotide sequence ID" value="NZ_JADEWL010000009.1"/>
</dbReference>
<evidence type="ECO:0000313" key="2">
    <source>
        <dbReference type="Proteomes" id="UP000620559"/>
    </source>
</evidence>
<keyword evidence="2" id="KW-1185">Reference proteome</keyword>
<protein>
    <submittedName>
        <fullName evidence="1">Uncharacterized protein</fullName>
    </submittedName>
</protein>
<accession>A0A8J7F2S1</accession>
<comment type="caution">
    <text evidence="1">The sequence shown here is derived from an EMBL/GenBank/DDBJ whole genome shotgun (WGS) entry which is preliminary data.</text>
</comment>
<sequence>MTTFESNFYKKLAEKANQAVTSTPDSSDAIIPIQFGEKGDFNFYWEVQSGTFNSLTLDYINSLATPGGENSLKVHDSFSDAYVRLLDSISYSLDSKDKEKLSQATSDTNSEANALVTQYKTTVAPITDTDKKEAKDAGLDIYTDVDYVINYKFLYLWSGCKTQKKLPLSLDELNKARDLNSQFPMIPASAKPLVNLLAKWLNVNSEVLSLQDSVNRNNWILTQLKNYTEKPSKDNGGIETLLKDGTKKERIGYKINLAGNEIVNEIKNTSQKINISMSAKKLSEDAMNVSVEGSGEVNIPIVDFFSISGSGKAKYDMFSANGTSEGANIEITYPGFVRIPISPVEFQQDALKGWYYPKIIQEAKKNTDKDVSGFKFSPKSPYNLDKNGEFGRLTNLLISNYPTIKITYYKGDYNKFKESLSQSSEWNVKFLCFPLGRASESIYSTKLEENSQDGSFSVTFSPPTNNLTVPDLEKVAYVIGGAVEYPAS</sequence>
<name>A0A8J7F2S1_9CYAN</name>